<dbReference type="EMBL" id="KJ867410">
    <property type="protein sequence ID" value="AIM52051.2"/>
    <property type="molecule type" value="Genomic_DNA"/>
</dbReference>
<sequence length="133" mass="15463">MRFKDSIPVNQVTKLLNNHYVLHRAPVEKTGLFYCHSFTRSPEPQIGRAFQISPNLIKGKLEQQYLVSPGYYTDISNIDLDKTLKGANYLKEHYQNLFTFIKEHHPEGYFDILNYDNIKAFVEAINNGLIQIT</sequence>
<geneLocation type="mitochondrion" evidence="1"/>
<protein>
    <submittedName>
        <fullName evidence="1">Uncharacterized protein</fullName>
    </submittedName>
</protein>
<gene>
    <name evidence="1" type="primary">orfF</name>
</gene>
<evidence type="ECO:0000313" key="1">
    <source>
        <dbReference type="EMBL" id="AIM52051.2"/>
    </source>
</evidence>
<name>A0A096Y6U0_9EUKA</name>
<proteinExistence type="predicted"/>
<organism evidence="1">
    <name type="scientific">Gloeochaete wittrockiana</name>
    <dbReference type="NCBI Taxonomy" id="38269"/>
    <lineage>
        <taxon>Eukaryota</taxon>
        <taxon>Glaucocystophyceae</taxon>
        <taxon>Gloeochaetales</taxon>
        <taxon>Gloeochaetaceae</taxon>
        <taxon>Gloeochaete</taxon>
    </lineage>
</organism>
<accession>A0A096Y6U0</accession>
<dbReference type="AlphaFoldDB" id="A0A096Y6U0"/>
<reference evidence="1" key="2">
    <citation type="submission" date="2014-05" db="EMBL/GenBank/DDBJ databases">
        <authorList>
            <person name="Jackson C.J."/>
            <person name="Reyes-Prieto A."/>
        </authorList>
    </citation>
    <scope>NUCLEOTIDE SEQUENCE</scope>
    <source>
        <strain evidence="1">SAG 46.84</strain>
    </source>
</reference>
<reference evidence="1" key="1">
    <citation type="journal article" date="2014" name="Genome Biol. Evol.">
        <title>The mitochondrial genomes of the glaucophytes Gloeochaete wittrockiana and Cyanoptyche gloeocystis: multilocus phylogenetics suggests a monophyletic archaeplastida.</title>
        <authorList>
            <person name="Jackson C."/>
            <person name="Reyes-Prieto A."/>
        </authorList>
    </citation>
    <scope>NUCLEOTIDE SEQUENCE</scope>
    <source>
        <strain evidence="1">SAG 46.84</strain>
    </source>
</reference>
<keyword evidence="1" id="KW-0496">Mitochondrion</keyword>